<dbReference type="OMA" id="EGGVHNM"/>
<keyword evidence="2" id="KW-0812">Transmembrane</keyword>
<evidence type="ECO:0000256" key="6">
    <source>
        <dbReference type="ARBA" id="ARBA00023136"/>
    </source>
</evidence>
<organism evidence="9 10">
    <name type="scientific">Phytophthora ramorum</name>
    <name type="common">Sudden oak death agent</name>
    <dbReference type="NCBI Taxonomy" id="164328"/>
    <lineage>
        <taxon>Eukaryota</taxon>
        <taxon>Sar</taxon>
        <taxon>Stramenopiles</taxon>
        <taxon>Oomycota</taxon>
        <taxon>Peronosporomycetes</taxon>
        <taxon>Peronosporales</taxon>
        <taxon>Peronosporaceae</taxon>
        <taxon>Phytophthora</taxon>
    </lineage>
</organism>
<keyword evidence="10" id="KW-1185">Reference proteome</keyword>
<reference evidence="9" key="2">
    <citation type="submission" date="2015-06" db="UniProtKB">
        <authorList>
            <consortium name="EnsemblProtists"/>
        </authorList>
    </citation>
    <scope>IDENTIFICATION</scope>
    <source>
        <strain evidence="9">Pr102</strain>
    </source>
</reference>
<keyword evidence="3" id="KW-0999">Mitochondrion inner membrane</keyword>
<dbReference type="GO" id="GO:0005743">
    <property type="term" value="C:mitochondrial inner membrane"/>
    <property type="evidence" value="ECO:0007669"/>
    <property type="project" value="UniProtKB-SubCell"/>
</dbReference>
<dbReference type="GO" id="GO:0005739">
    <property type="term" value="C:mitochondrion"/>
    <property type="evidence" value="ECO:0000318"/>
    <property type="project" value="GO_Central"/>
</dbReference>
<dbReference type="GeneID" id="94229439"/>
<dbReference type="InterPro" id="IPR044202">
    <property type="entry name" value="LETM1/MDM38-like"/>
</dbReference>
<evidence type="ECO:0000313" key="9">
    <source>
        <dbReference type="EnsemblProtists" id="Phyra82418"/>
    </source>
</evidence>
<accession>H3GXR6</accession>
<sequence>MLSSAVLLRHAGLRGHRVAGAARFLSAAPKELSAYQKLQKWLQPFVAGSKGLYLENKQAWALRRRVKDSRGQAQLARREMLLLRQAHRDLLKSLPILAFFCVPALGYAAPLLGYQFPKQLLPWQFWRPEQKTQFFREDVESRATTYPQLVQLLLQIQHKDDTLREMLALATAGGLRPTQVSELAPFFEGPAGLRQLSSEHVHALAEGSALFPSFAVLNKLLPQSLLHKRLERRMVELSVDDQQLLVEGIDGLSLSELEFACQERGLVTQYGNIETLRLALREWLSMYDTDHFDPETNPQRLPLSLLLHAPALSNFAKTQDNEKADVTV</sequence>
<dbReference type="AlphaFoldDB" id="H3GXR6"/>
<evidence type="ECO:0000259" key="8">
    <source>
        <dbReference type="PROSITE" id="PS51758"/>
    </source>
</evidence>
<dbReference type="GO" id="GO:0043022">
    <property type="term" value="F:ribosome binding"/>
    <property type="evidence" value="ECO:0007669"/>
    <property type="project" value="InterPro"/>
</dbReference>
<evidence type="ECO:0000256" key="5">
    <source>
        <dbReference type="ARBA" id="ARBA00023128"/>
    </source>
</evidence>
<dbReference type="EnsemblProtists" id="Phyra82418">
    <property type="protein sequence ID" value="Phyra82418"/>
    <property type="gene ID" value="Phyra82418"/>
</dbReference>
<evidence type="ECO:0000256" key="3">
    <source>
        <dbReference type="ARBA" id="ARBA00022792"/>
    </source>
</evidence>
<evidence type="ECO:0000256" key="1">
    <source>
        <dbReference type="ARBA" id="ARBA00004434"/>
    </source>
</evidence>
<reference evidence="10" key="1">
    <citation type="journal article" date="2006" name="Science">
        <title>Phytophthora genome sequences uncover evolutionary origins and mechanisms of pathogenesis.</title>
        <authorList>
            <person name="Tyler B.M."/>
            <person name="Tripathy S."/>
            <person name="Zhang X."/>
            <person name="Dehal P."/>
            <person name="Jiang R.H."/>
            <person name="Aerts A."/>
            <person name="Arredondo F.D."/>
            <person name="Baxter L."/>
            <person name="Bensasson D."/>
            <person name="Beynon J.L."/>
            <person name="Chapman J."/>
            <person name="Damasceno C.M."/>
            <person name="Dorrance A.E."/>
            <person name="Dou D."/>
            <person name="Dickerman A.W."/>
            <person name="Dubchak I.L."/>
            <person name="Garbelotto M."/>
            <person name="Gijzen M."/>
            <person name="Gordon S.G."/>
            <person name="Govers F."/>
            <person name="Grunwald N.J."/>
            <person name="Huang W."/>
            <person name="Ivors K.L."/>
            <person name="Jones R.W."/>
            <person name="Kamoun S."/>
            <person name="Krampis K."/>
            <person name="Lamour K.H."/>
            <person name="Lee M.K."/>
            <person name="McDonald W.H."/>
            <person name="Medina M."/>
            <person name="Meijer H.J."/>
            <person name="Nordberg E.K."/>
            <person name="Maclean D.J."/>
            <person name="Ospina-Giraldo M.D."/>
            <person name="Morris P.F."/>
            <person name="Phuntumart V."/>
            <person name="Putnam N.H."/>
            <person name="Rash S."/>
            <person name="Rose J.K."/>
            <person name="Sakihama Y."/>
            <person name="Salamov A.A."/>
            <person name="Savidor A."/>
            <person name="Scheuring C.F."/>
            <person name="Smith B.M."/>
            <person name="Sobral B.W."/>
            <person name="Terry A."/>
            <person name="Torto-Alalibo T.A."/>
            <person name="Win J."/>
            <person name="Xu Z."/>
            <person name="Zhang H."/>
            <person name="Grigoriev I.V."/>
            <person name="Rokhsar D.S."/>
            <person name="Boore J.L."/>
        </authorList>
    </citation>
    <scope>NUCLEOTIDE SEQUENCE [LARGE SCALE GENOMIC DNA]</scope>
    <source>
        <strain evidence="10">Pr102</strain>
    </source>
</reference>
<feature type="domain" description="Letm1 RBD" evidence="8">
    <location>
        <begin position="119"/>
        <end position="328"/>
    </location>
</feature>
<dbReference type="PANTHER" id="PTHR14009:SF1">
    <property type="entry name" value="MITOCHONDRIAL PROTON_CALCIUM EXCHANGER PROTEIN"/>
    <property type="match status" value="1"/>
</dbReference>
<dbReference type="HOGENOM" id="CLU_805307_0_0_1"/>
<proteinExistence type="predicted"/>
<dbReference type="InParanoid" id="H3GXR6"/>
<evidence type="ECO:0000256" key="4">
    <source>
        <dbReference type="ARBA" id="ARBA00022989"/>
    </source>
</evidence>
<dbReference type="VEuPathDB" id="FungiDB:KRP23_8241"/>
<dbReference type="OrthoDB" id="73691at2759"/>
<dbReference type="EMBL" id="DS566069">
    <property type="status" value="NOT_ANNOTATED_CDS"/>
    <property type="molecule type" value="Genomic_DNA"/>
</dbReference>
<dbReference type="VEuPathDB" id="FungiDB:KRP22_12803"/>
<keyword evidence="5 7" id="KW-0496">Mitochondrion</keyword>
<dbReference type="InterPro" id="IPR033122">
    <property type="entry name" value="LETM1-like_RBD"/>
</dbReference>
<evidence type="ECO:0000313" key="10">
    <source>
        <dbReference type="Proteomes" id="UP000005238"/>
    </source>
</evidence>
<evidence type="ECO:0000256" key="7">
    <source>
        <dbReference type="PROSITE-ProRule" id="PRU01094"/>
    </source>
</evidence>
<name>H3GXR6_PHYRM</name>
<dbReference type="Pfam" id="PF07766">
    <property type="entry name" value="LETM1_RBD"/>
    <property type="match status" value="1"/>
</dbReference>
<keyword evidence="4" id="KW-1133">Transmembrane helix</keyword>
<dbReference type="Proteomes" id="UP000005238">
    <property type="component" value="Unassembled WGS sequence"/>
</dbReference>
<protein>
    <recommendedName>
        <fullName evidence="8">Letm1 RBD domain-containing protein</fullName>
    </recommendedName>
</protein>
<evidence type="ECO:0000256" key="2">
    <source>
        <dbReference type="ARBA" id="ARBA00022692"/>
    </source>
</evidence>
<keyword evidence="6" id="KW-0472">Membrane</keyword>
<dbReference type="RefSeq" id="XP_067743166.1">
    <property type="nucleotide sequence ID" value="XM_067893658.1"/>
</dbReference>
<dbReference type="PANTHER" id="PTHR14009">
    <property type="entry name" value="LEUCINE ZIPPER-EF-HAND CONTAINING TRANSMEMBRANE PROTEIN"/>
    <property type="match status" value="1"/>
</dbReference>
<comment type="subcellular location">
    <subcellularLocation>
        <location evidence="1">Mitochondrion inner membrane</location>
        <topology evidence="1">Single-pass membrane protein</topology>
    </subcellularLocation>
</comment>
<dbReference type="PROSITE" id="PS51758">
    <property type="entry name" value="LETM1_RBD"/>
    <property type="match status" value="1"/>
</dbReference>
<dbReference type="eggNOG" id="KOG4263">
    <property type="taxonomic scope" value="Eukaryota"/>
</dbReference>